<sequence length="183" mass="20092">MHMYSNNVRIAKKIAIGTIISGLIFLAAFYFTYNTSYAYGGAFFGLGIAAIAITILTSALIAASRQNQDSKQKSTTIIWNAITLIVLAIFTLIGYNLLNSAKIVVKNNLDSEIKNIFITGCQNFEVQTIAANSSKSILVNYANNNDENCEIGIRYTTQNSMEDEILIASVKPLQGEKVVYEIN</sequence>
<keyword evidence="1" id="KW-0472">Membrane</keyword>
<evidence type="ECO:0000313" key="3">
    <source>
        <dbReference type="Proteomes" id="UP000275348"/>
    </source>
</evidence>
<proteinExistence type="predicted"/>
<evidence type="ECO:0000256" key="1">
    <source>
        <dbReference type="SAM" id="Phobius"/>
    </source>
</evidence>
<reference evidence="2 3" key="1">
    <citation type="submission" date="2018-10" db="EMBL/GenBank/DDBJ databases">
        <authorList>
            <person name="Chen X."/>
        </authorList>
    </citation>
    <scope>NUCLEOTIDE SEQUENCE [LARGE SCALE GENOMIC DNA]</scope>
    <source>
        <strain evidence="2 3">YIM 102668</strain>
    </source>
</reference>
<keyword evidence="1" id="KW-1133">Transmembrane helix</keyword>
<protein>
    <submittedName>
        <fullName evidence="2">Uncharacterized protein</fullName>
    </submittedName>
</protein>
<feature type="transmembrane region" description="Helical" evidence="1">
    <location>
        <begin position="37"/>
        <end position="64"/>
    </location>
</feature>
<feature type="transmembrane region" description="Helical" evidence="1">
    <location>
        <begin position="76"/>
        <end position="98"/>
    </location>
</feature>
<organism evidence="2 3">
    <name type="scientific">Faecalibacter macacae</name>
    <dbReference type="NCBI Taxonomy" id="1859289"/>
    <lineage>
        <taxon>Bacteria</taxon>
        <taxon>Pseudomonadati</taxon>
        <taxon>Bacteroidota</taxon>
        <taxon>Flavobacteriia</taxon>
        <taxon>Flavobacteriales</taxon>
        <taxon>Weeksellaceae</taxon>
        <taxon>Faecalibacter</taxon>
    </lineage>
</organism>
<accession>A0A3L9MI05</accession>
<name>A0A3L9MI05_9FLAO</name>
<dbReference type="AlphaFoldDB" id="A0A3L9MI05"/>
<dbReference type="Proteomes" id="UP000275348">
    <property type="component" value="Unassembled WGS sequence"/>
</dbReference>
<keyword evidence="1" id="KW-0812">Transmembrane</keyword>
<dbReference type="EMBL" id="RDOJ01000002">
    <property type="protein sequence ID" value="RLZ12325.1"/>
    <property type="molecule type" value="Genomic_DNA"/>
</dbReference>
<feature type="transmembrane region" description="Helical" evidence="1">
    <location>
        <begin position="12"/>
        <end position="31"/>
    </location>
</feature>
<keyword evidence="3" id="KW-1185">Reference proteome</keyword>
<comment type="caution">
    <text evidence="2">The sequence shown here is derived from an EMBL/GenBank/DDBJ whole genome shotgun (WGS) entry which is preliminary data.</text>
</comment>
<evidence type="ECO:0000313" key="2">
    <source>
        <dbReference type="EMBL" id="RLZ12325.1"/>
    </source>
</evidence>
<gene>
    <name evidence="2" type="ORF">EAH69_02085</name>
</gene>